<accession>A0A291AU26</accession>
<feature type="compositionally biased region" description="Acidic residues" evidence="1">
    <location>
        <begin position="455"/>
        <end position="469"/>
    </location>
</feature>
<feature type="compositionally biased region" description="Basic and acidic residues" evidence="1">
    <location>
        <begin position="442"/>
        <end position="454"/>
    </location>
</feature>
<protein>
    <submittedName>
        <fullName evidence="2">Uncharacterized protein</fullName>
    </submittedName>
</protein>
<feature type="compositionally biased region" description="Basic and acidic residues" evidence="1">
    <location>
        <begin position="506"/>
        <end position="525"/>
    </location>
</feature>
<proteinExistence type="predicted"/>
<gene>
    <name evidence="2" type="ORF">pdul_cds_7</name>
</gene>
<evidence type="ECO:0000256" key="1">
    <source>
        <dbReference type="SAM" id="MobiDB-lite"/>
    </source>
</evidence>
<dbReference type="GeneID" id="34567667"/>
<dbReference type="EMBL" id="KC977570">
    <property type="protein sequence ID" value="ATE82455.1"/>
    <property type="molecule type" value="Genomic_DNA"/>
</dbReference>
<feature type="compositionally biased region" description="Basic and acidic residues" evidence="1">
    <location>
        <begin position="414"/>
        <end position="434"/>
    </location>
</feature>
<dbReference type="RefSeq" id="YP_009430164.1">
    <property type="nucleotide sequence ID" value="NC_021858.1"/>
</dbReference>
<feature type="region of interest" description="Disordered" evidence="1">
    <location>
        <begin position="351"/>
        <end position="525"/>
    </location>
</feature>
<feature type="region of interest" description="Disordered" evidence="1">
    <location>
        <begin position="1"/>
        <end position="87"/>
    </location>
</feature>
<feature type="compositionally biased region" description="Low complexity" evidence="1">
    <location>
        <begin position="44"/>
        <end position="59"/>
    </location>
</feature>
<reference evidence="2 3" key="1">
    <citation type="journal article" date="2013" name="Science">
        <title>Pandoraviruses: amoeba viruses with genomes up to 2.5 Mb reaching that of parasitic eukaryotes.</title>
        <authorList>
            <person name="Philippe N."/>
            <person name="Legendre M."/>
            <person name="Doutre G."/>
            <person name="Coute Y."/>
            <person name="Poirot O."/>
            <person name="Lescot M."/>
            <person name="Arslan D."/>
            <person name="Seltzer V."/>
            <person name="Bertaux L."/>
            <person name="Bruley C."/>
            <person name="Garin J."/>
            <person name="Claverie J.M."/>
            <person name="Abergel C."/>
        </authorList>
    </citation>
    <scope>NUCLEOTIDE SEQUENCE [LARGE SCALE GENOMIC DNA]</scope>
    <source>
        <strain evidence="2">Melbourne</strain>
    </source>
</reference>
<dbReference type="Proteomes" id="UP000201566">
    <property type="component" value="Segment"/>
</dbReference>
<evidence type="ECO:0000313" key="3">
    <source>
        <dbReference type="Proteomes" id="UP000201566"/>
    </source>
</evidence>
<dbReference type="KEGG" id="vg:34567667"/>
<evidence type="ECO:0000313" key="2">
    <source>
        <dbReference type="EMBL" id="ATE82455.1"/>
    </source>
</evidence>
<feature type="compositionally biased region" description="Polar residues" evidence="1">
    <location>
        <begin position="369"/>
        <end position="382"/>
    </location>
</feature>
<name>A0A291AU26_9VIRU</name>
<sequence length="534" mass="57577">MPKRHQKTSAVVARRRDNSQAQPETAKRHTPAASTHLDHQKMQAATPTEPTSPATTHATADAEHRQTSPGKRKRGARPMVGDPKDARSPQDLFEAWYLNSGAGAHGLKPTVEMARHVWHKMLPPRASAMTTKWCRSYWDRQCTANLAARHGRTYMAANRARKTDDGKCVSLVDVVRQISGSDRTTVTRAIAALESAGWCFARKRAESSRRERVVDIDLLGALVSALATILPGEPERASVAAYWGSTAHAALLVGRQENNTTTSDAGHAAPAQTTTPYGLDMRLFASTPAAIAPVLAANIHATKAIRPYVAPETSPALPYGRPALPTIMPYDSSLRASRDSTHGTTLQCAVVHADSPPPTAPQRLEPAQAQPTPTSGGSNSDNPIWLDGGGDGAGTLFDDGAASAIELDLNDPPPSHDQEGNDESGSDHIKVEVKEETDEPSDSTKRKWTYRDGGGDDDNDEGTETEDEEGGARTDGQSGPPSPIEIDYPPTKPSDLLGLCPKRRRTTGDRMAKGRDNHVVSDDSKGRWHVWRNV</sequence>
<organism evidence="2 3">
    <name type="scientific">Pandoravirus dulcis</name>
    <dbReference type="NCBI Taxonomy" id="1349409"/>
    <lineage>
        <taxon>Viruses</taxon>
        <taxon>Pandoravirus</taxon>
    </lineage>
</organism>